<organism evidence="3 4">
    <name type="scientific">Lentzea flaviverrucosa</name>
    <dbReference type="NCBI Taxonomy" id="200379"/>
    <lineage>
        <taxon>Bacteria</taxon>
        <taxon>Bacillati</taxon>
        <taxon>Actinomycetota</taxon>
        <taxon>Actinomycetes</taxon>
        <taxon>Pseudonocardiales</taxon>
        <taxon>Pseudonocardiaceae</taxon>
        <taxon>Lentzea</taxon>
    </lineage>
</organism>
<dbReference type="Pfam" id="PF13560">
    <property type="entry name" value="HTH_31"/>
    <property type="match status" value="1"/>
</dbReference>
<dbReference type="AlphaFoldDB" id="A0A1H9CEF4"/>
<gene>
    <name evidence="3" type="ORF">SAMN05216195_101758</name>
</gene>
<proteinExistence type="predicted"/>
<evidence type="ECO:0000256" key="1">
    <source>
        <dbReference type="SAM" id="MobiDB-lite"/>
    </source>
</evidence>
<reference evidence="4" key="1">
    <citation type="submission" date="2016-10" db="EMBL/GenBank/DDBJ databases">
        <authorList>
            <person name="Varghese N."/>
            <person name="Submissions S."/>
        </authorList>
    </citation>
    <scope>NUCLEOTIDE SEQUENCE [LARGE SCALE GENOMIC DNA]</scope>
    <source>
        <strain evidence="4">CGMCC 4.578</strain>
    </source>
</reference>
<accession>A0A1H9CEF4</accession>
<feature type="region of interest" description="Disordered" evidence="1">
    <location>
        <begin position="89"/>
        <end position="108"/>
    </location>
</feature>
<dbReference type="CDD" id="cd00093">
    <property type="entry name" value="HTH_XRE"/>
    <property type="match status" value="1"/>
</dbReference>
<dbReference type="SMART" id="SM00530">
    <property type="entry name" value="HTH_XRE"/>
    <property type="match status" value="1"/>
</dbReference>
<dbReference type="Pfam" id="PF17765">
    <property type="entry name" value="MLTR_LBD"/>
    <property type="match status" value="1"/>
</dbReference>
<evidence type="ECO:0000313" key="4">
    <source>
        <dbReference type="Proteomes" id="UP000199028"/>
    </source>
</evidence>
<dbReference type="PROSITE" id="PS50943">
    <property type="entry name" value="HTH_CROC1"/>
    <property type="match status" value="1"/>
</dbReference>
<evidence type="ECO:0000259" key="2">
    <source>
        <dbReference type="PROSITE" id="PS50943"/>
    </source>
</evidence>
<dbReference type="EMBL" id="FOFT01000001">
    <property type="protein sequence ID" value="SEP99421.1"/>
    <property type="molecule type" value="Genomic_DNA"/>
</dbReference>
<dbReference type="SUPFAM" id="SSF47413">
    <property type="entry name" value="lambda repressor-like DNA-binding domains"/>
    <property type="match status" value="1"/>
</dbReference>
<dbReference type="InterPro" id="IPR001387">
    <property type="entry name" value="Cro/C1-type_HTH"/>
</dbReference>
<evidence type="ECO:0000313" key="3">
    <source>
        <dbReference type="EMBL" id="SEP99421.1"/>
    </source>
</evidence>
<dbReference type="InterPro" id="IPR010982">
    <property type="entry name" value="Lambda_DNA-bd_dom_sf"/>
</dbReference>
<sequence length="310" mass="33858">MSGQGQLAEYLQACRARLRPDQVGLPTYGERRRVPGLRREEVAGLAGVSASYYIRLEQGQALHASQEVVAALARALQLNPEEHAHLRELAQPRRHRTAPKPPPERVSPDTAELLATLAQPAILLGRRGDVLAWNALGHAFFAGHLDQSSPRRPADRPNMTKLVFLDAHTRALYENWAVKARAVVGNLRLTAGRYPEDRELSALVGELATRSPEFATMWADHRVRACDSTAHQMHHPVVGEIVVKQQTLRIPHAPDQTLTIVTAQPGSAAESALTLLGQAVATGPFEDPFPMDFAVPGPVTSPDPQGRHLP</sequence>
<name>A0A1H9CEF4_9PSEU</name>
<dbReference type="Proteomes" id="UP000199028">
    <property type="component" value="Unassembled WGS sequence"/>
</dbReference>
<feature type="domain" description="HTH cro/C1-type" evidence="2">
    <location>
        <begin position="36"/>
        <end position="83"/>
    </location>
</feature>
<dbReference type="Gene3D" id="1.10.260.40">
    <property type="entry name" value="lambda repressor-like DNA-binding domains"/>
    <property type="match status" value="1"/>
</dbReference>
<dbReference type="RefSeq" id="WP_090063184.1">
    <property type="nucleotide sequence ID" value="NZ_FOFT01000001.1"/>
</dbReference>
<dbReference type="Gene3D" id="3.30.450.180">
    <property type="match status" value="1"/>
</dbReference>
<dbReference type="InterPro" id="IPR041413">
    <property type="entry name" value="MLTR_LBD"/>
</dbReference>
<protein>
    <submittedName>
        <fullName evidence="3">Helix-turn-helix domain-containing protein</fullName>
    </submittedName>
</protein>
<dbReference type="OrthoDB" id="4790304at2"/>
<dbReference type="PANTHER" id="PTHR35010:SF2">
    <property type="entry name" value="BLL4672 PROTEIN"/>
    <property type="match status" value="1"/>
</dbReference>
<keyword evidence="4" id="KW-1185">Reference proteome</keyword>
<dbReference type="PANTHER" id="PTHR35010">
    <property type="entry name" value="BLL4672 PROTEIN-RELATED"/>
    <property type="match status" value="1"/>
</dbReference>
<dbReference type="GO" id="GO:0003677">
    <property type="term" value="F:DNA binding"/>
    <property type="evidence" value="ECO:0007669"/>
    <property type="project" value="InterPro"/>
</dbReference>